<dbReference type="PANTHER" id="PTHR16222">
    <property type="entry name" value="ADP-RIBOSYLGLYCOHYDROLASE"/>
    <property type="match status" value="1"/>
</dbReference>
<dbReference type="Proteomes" id="UP000291758">
    <property type="component" value="Chromosome"/>
</dbReference>
<sequence length="362" mass="39184">MAKPRAGAIPEVRLRDQIHAAWLGRIVGCNVGKPVEWGFHWTSDHIRDYLVLADAYPLRDYVPRLDPMPDGFVLTDCWPQTTRGNVDGGARDDDIDYAILALHLLETHGAALRPQDVGAAWTRLFPIEQVFTAERAAYVNLIEGLAPPQVARRRNPHREWIGAQIRGDVFGYVHAGDPWAAARLAFQDASLSHVGNGIYGEMWAAALVAAAFSASSAREAVTESIAVVPPQSRLAEALRHVLALREADVTWEEALAAVQGAYGHYSWVHTINNAAAVAVALLWSDDDFTTGVGRIVMSGWDTDSNGATVGSVLGILTGVAGLPDNLVVPLADRTRSALFGFDNSRISNLAERTTRLAIDGLS</sequence>
<dbReference type="Gene3D" id="1.10.4080.10">
    <property type="entry name" value="ADP-ribosylation/Crystallin J1"/>
    <property type="match status" value="1"/>
</dbReference>
<dbReference type="EMBL" id="CP035495">
    <property type="protein sequence ID" value="QAY64758.1"/>
    <property type="molecule type" value="Genomic_DNA"/>
</dbReference>
<dbReference type="GO" id="GO:0016787">
    <property type="term" value="F:hydrolase activity"/>
    <property type="evidence" value="ECO:0007669"/>
    <property type="project" value="UniProtKB-KW"/>
</dbReference>
<dbReference type="SUPFAM" id="SSF101478">
    <property type="entry name" value="ADP-ribosylglycohydrolase"/>
    <property type="match status" value="1"/>
</dbReference>
<dbReference type="InterPro" id="IPR050792">
    <property type="entry name" value="ADP-ribosylglycohydrolase"/>
</dbReference>
<evidence type="ECO:0000313" key="2">
    <source>
        <dbReference type="Proteomes" id="UP000291758"/>
    </source>
</evidence>
<dbReference type="AlphaFoldDB" id="A0A4P6F315"/>
<protein>
    <submittedName>
        <fullName evidence="1">ADP-ribosylglycohydrolase family protein</fullName>
    </submittedName>
</protein>
<dbReference type="Pfam" id="PF03747">
    <property type="entry name" value="ADP_ribosyl_GH"/>
    <property type="match status" value="1"/>
</dbReference>
<proteinExistence type="predicted"/>
<dbReference type="InterPro" id="IPR036705">
    <property type="entry name" value="Ribosyl_crysJ1_sf"/>
</dbReference>
<organism evidence="1 2">
    <name type="scientific">Xylanimonas allomyrinae</name>
    <dbReference type="NCBI Taxonomy" id="2509459"/>
    <lineage>
        <taxon>Bacteria</taxon>
        <taxon>Bacillati</taxon>
        <taxon>Actinomycetota</taxon>
        <taxon>Actinomycetes</taxon>
        <taxon>Micrococcales</taxon>
        <taxon>Promicromonosporaceae</taxon>
        <taxon>Xylanimonas</taxon>
    </lineage>
</organism>
<reference evidence="1 2" key="1">
    <citation type="submission" date="2019-01" db="EMBL/GenBank/DDBJ databases">
        <title>Genome sequencing of strain 2JSPR-7.</title>
        <authorList>
            <person name="Heo J."/>
            <person name="Kim S.-J."/>
            <person name="Kim J.-S."/>
            <person name="Hong S.-B."/>
            <person name="Kwon S.-W."/>
        </authorList>
    </citation>
    <scope>NUCLEOTIDE SEQUENCE [LARGE SCALE GENOMIC DNA]</scope>
    <source>
        <strain evidence="1 2">2JSPR-7</strain>
    </source>
</reference>
<name>A0A4P6F315_9MICO</name>
<dbReference type="InterPro" id="IPR005502">
    <property type="entry name" value="Ribosyl_crysJ1"/>
</dbReference>
<keyword evidence="2" id="KW-1185">Reference proteome</keyword>
<dbReference type="PANTHER" id="PTHR16222:SF12">
    <property type="entry name" value="ADP-RIBOSYLGLYCOHYDROLASE-RELATED"/>
    <property type="match status" value="1"/>
</dbReference>
<keyword evidence="1" id="KW-0378">Hydrolase</keyword>
<gene>
    <name evidence="1" type="ORF">ET495_05580</name>
</gene>
<dbReference type="OrthoDB" id="9814159at2"/>
<dbReference type="KEGG" id="xyl:ET495_05580"/>
<accession>A0A4P6F315</accession>
<evidence type="ECO:0000313" key="1">
    <source>
        <dbReference type="EMBL" id="QAY64758.1"/>
    </source>
</evidence>